<evidence type="ECO:0000313" key="8">
    <source>
        <dbReference type="Proteomes" id="UP000308488"/>
    </source>
</evidence>
<dbReference type="InterPro" id="IPR036249">
    <property type="entry name" value="Thioredoxin-like_sf"/>
</dbReference>
<evidence type="ECO:0000313" key="7">
    <source>
        <dbReference type="EMBL" id="TKV69228.1"/>
    </source>
</evidence>
<dbReference type="Pfam" id="PF00255">
    <property type="entry name" value="GSHPx"/>
    <property type="match status" value="1"/>
</dbReference>
<dbReference type="PIRSF" id="PIRSF000303">
    <property type="entry name" value="Glutathion_perox"/>
    <property type="match status" value="1"/>
</dbReference>
<dbReference type="PANTHER" id="PTHR11592:SF44">
    <property type="entry name" value="GLUTATHIONE PEROXIDASE"/>
    <property type="match status" value="1"/>
</dbReference>
<dbReference type="GO" id="GO:0034599">
    <property type="term" value="P:cellular response to oxidative stress"/>
    <property type="evidence" value="ECO:0007669"/>
    <property type="project" value="TreeGrafter"/>
</dbReference>
<dbReference type="PROSITE" id="PS51355">
    <property type="entry name" value="GLUTATHIONE_PEROXID_3"/>
    <property type="match status" value="1"/>
</dbReference>
<sequence>MMPYGEADMRALIAVIFILSSASVMAAECPAFLNHDLRKLHSSDSVNLCDIAAGKPMLVVNTASRCGYTGQFEGLEALHKEYSDKGLVVVGFASDDFRQEAATEEEAAKVCFVNFGVSFTMIAPSVVTGSEANPVFRAINSQSSQPRWNFHKYVLNARGEVVEAFPSRVKPDAPELRSAVERVVADR</sequence>
<keyword evidence="3 5" id="KW-0560">Oxidoreductase</keyword>
<feature type="signal peptide" evidence="6">
    <location>
        <begin position="1"/>
        <end position="26"/>
    </location>
</feature>
<reference evidence="7 8" key="1">
    <citation type="submission" date="2019-05" db="EMBL/GenBank/DDBJ databases">
        <title>Marinobacter panjinensis sp. nov., a moderately halophilic bacterium isolated from sea tidal flat environment.</title>
        <authorList>
            <person name="Yang W."/>
            <person name="An M."/>
            <person name="He W."/>
            <person name="Luo X."/>
            <person name="Zhu L."/>
            <person name="Chen G."/>
            <person name="Zhang Y."/>
            <person name="Wang Y."/>
        </authorList>
    </citation>
    <scope>NUCLEOTIDE SEQUENCE [LARGE SCALE GENOMIC DNA]</scope>
    <source>
        <strain evidence="7 8">PJ-16</strain>
    </source>
</reference>
<proteinExistence type="inferred from homology"/>
<dbReference type="PROSITE" id="PS00460">
    <property type="entry name" value="GLUTATHIONE_PEROXID_1"/>
    <property type="match status" value="1"/>
</dbReference>
<evidence type="ECO:0000256" key="1">
    <source>
        <dbReference type="ARBA" id="ARBA00006926"/>
    </source>
</evidence>
<name>A0A4U6R871_9GAMM</name>
<evidence type="ECO:0000256" key="4">
    <source>
        <dbReference type="PIRSR" id="PIRSR000303-1"/>
    </source>
</evidence>
<evidence type="ECO:0000256" key="5">
    <source>
        <dbReference type="RuleBase" id="RU000499"/>
    </source>
</evidence>
<keyword evidence="8" id="KW-1185">Reference proteome</keyword>
<protein>
    <recommendedName>
        <fullName evidence="5">Glutathione peroxidase</fullName>
    </recommendedName>
</protein>
<accession>A0A4U6R871</accession>
<dbReference type="GO" id="GO:0004601">
    <property type="term" value="F:peroxidase activity"/>
    <property type="evidence" value="ECO:0007669"/>
    <property type="project" value="UniProtKB-KW"/>
</dbReference>
<dbReference type="PRINTS" id="PR01011">
    <property type="entry name" value="GLUTPROXDASE"/>
</dbReference>
<evidence type="ECO:0000256" key="3">
    <source>
        <dbReference type="ARBA" id="ARBA00023002"/>
    </source>
</evidence>
<evidence type="ECO:0000256" key="2">
    <source>
        <dbReference type="ARBA" id="ARBA00022559"/>
    </source>
</evidence>
<comment type="similarity">
    <text evidence="1 5">Belongs to the glutathione peroxidase family.</text>
</comment>
<dbReference type="Gene3D" id="3.40.30.10">
    <property type="entry name" value="Glutaredoxin"/>
    <property type="match status" value="1"/>
</dbReference>
<dbReference type="EMBL" id="SZYH01000001">
    <property type="protein sequence ID" value="TKV69228.1"/>
    <property type="molecule type" value="Genomic_DNA"/>
</dbReference>
<dbReference type="InterPro" id="IPR000889">
    <property type="entry name" value="Glutathione_peroxidase"/>
</dbReference>
<feature type="active site" evidence="4">
    <location>
        <position position="66"/>
    </location>
</feature>
<dbReference type="PANTHER" id="PTHR11592">
    <property type="entry name" value="GLUTATHIONE PEROXIDASE"/>
    <property type="match status" value="1"/>
</dbReference>
<dbReference type="OrthoDB" id="9785502at2"/>
<keyword evidence="6" id="KW-0732">Signal</keyword>
<evidence type="ECO:0000256" key="6">
    <source>
        <dbReference type="SAM" id="SignalP"/>
    </source>
</evidence>
<organism evidence="7 8">
    <name type="scientific">Marinobacter panjinensis</name>
    <dbReference type="NCBI Taxonomy" id="2576384"/>
    <lineage>
        <taxon>Bacteria</taxon>
        <taxon>Pseudomonadati</taxon>
        <taxon>Pseudomonadota</taxon>
        <taxon>Gammaproteobacteria</taxon>
        <taxon>Pseudomonadales</taxon>
        <taxon>Marinobacteraceae</taxon>
        <taxon>Marinobacter</taxon>
    </lineage>
</organism>
<dbReference type="InterPro" id="IPR029759">
    <property type="entry name" value="GPX_AS"/>
</dbReference>
<dbReference type="SUPFAM" id="SSF52833">
    <property type="entry name" value="Thioredoxin-like"/>
    <property type="match status" value="1"/>
</dbReference>
<gene>
    <name evidence="7" type="ORF">FDP08_14540</name>
</gene>
<dbReference type="AlphaFoldDB" id="A0A4U6R871"/>
<keyword evidence="2 5" id="KW-0575">Peroxidase</keyword>
<dbReference type="Proteomes" id="UP000308488">
    <property type="component" value="Unassembled WGS sequence"/>
</dbReference>
<comment type="caution">
    <text evidence="7">The sequence shown here is derived from an EMBL/GenBank/DDBJ whole genome shotgun (WGS) entry which is preliminary data.</text>
</comment>
<feature type="chain" id="PRO_5020270403" description="Glutathione peroxidase" evidence="6">
    <location>
        <begin position="27"/>
        <end position="187"/>
    </location>
</feature>